<dbReference type="InterPro" id="IPR033134">
    <property type="entry name" value="Asp/Glu_racemase_AS_2"/>
</dbReference>
<protein>
    <submittedName>
        <fullName evidence="3">Amino acid racemase</fullName>
        <ecNumber evidence="3">5.1.1.-</ecNumber>
    </submittedName>
</protein>
<evidence type="ECO:0000256" key="1">
    <source>
        <dbReference type="ARBA" id="ARBA00007847"/>
    </source>
</evidence>
<proteinExistence type="inferred from homology"/>
<comment type="caution">
    <text evidence="3">The sequence shown here is derived from an EMBL/GenBank/DDBJ whole genome shotgun (WGS) entry which is preliminary data.</text>
</comment>
<reference evidence="3 4" key="1">
    <citation type="submission" date="2018-11" db="EMBL/GenBank/DDBJ databases">
        <title>Arenibacter aquaticus sp.nov., a marine bacterium isolated from surface seawater in the South China Sea.</title>
        <authorList>
            <person name="Guo J."/>
            <person name="Sun J."/>
        </authorList>
    </citation>
    <scope>NUCLEOTIDE SEQUENCE [LARGE SCALE GENOMIC DNA]</scope>
    <source>
        <strain evidence="3 4">GUO666</strain>
    </source>
</reference>
<dbReference type="PANTHER" id="PTHR21198:SF7">
    <property type="entry name" value="ASPARTATE-GLUTAMATE RACEMASE FAMILY"/>
    <property type="match status" value="1"/>
</dbReference>
<dbReference type="Gene3D" id="3.40.50.1860">
    <property type="match status" value="2"/>
</dbReference>
<organism evidence="3 4">
    <name type="scientific">Arenibacter aquaticus</name>
    <dbReference type="NCBI Taxonomy" id="2489054"/>
    <lineage>
        <taxon>Bacteria</taxon>
        <taxon>Pseudomonadati</taxon>
        <taxon>Bacteroidota</taxon>
        <taxon>Flavobacteriia</taxon>
        <taxon>Flavobacteriales</taxon>
        <taxon>Flavobacteriaceae</taxon>
        <taxon>Arenibacter</taxon>
    </lineage>
</organism>
<dbReference type="InterPro" id="IPR004380">
    <property type="entry name" value="Asp_race"/>
</dbReference>
<dbReference type="PROSITE" id="PS51257">
    <property type="entry name" value="PROKAR_LIPOPROTEIN"/>
    <property type="match status" value="1"/>
</dbReference>
<gene>
    <name evidence="3" type="ORF">EHW67_06230</name>
</gene>
<keyword evidence="4" id="KW-1185">Reference proteome</keyword>
<sequence>MKNYLIGLLVLGLISCNNHTKTELQENTNVQNEDTEMNSLGLIGGTSWHSTVDYYSTINQSINDHYGNNTNPPLLVYTLNQAEIHRFQIEDKWDSIAHMLVNGALKLNKAGAKAVLFCANTPHKVFNSVQEKLDFPIIHIADATAKAIHKKGLKKVFFMGTKYSMEDTFITKRIEDNGIAVMVPTEKAEIEELHRIIQEELTYGNVVDQSKEYVMETINKAIDQGAEGIILGCTEFPLMIFQEDLDVPVFNTTEIHSKAGVDYILKK</sequence>
<dbReference type="GO" id="GO:0047661">
    <property type="term" value="F:amino-acid racemase activity"/>
    <property type="evidence" value="ECO:0007669"/>
    <property type="project" value="InterPro"/>
</dbReference>
<dbReference type="EC" id="5.1.1.-" evidence="3"/>
<dbReference type="SUPFAM" id="SSF53681">
    <property type="entry name" value="Aspartate/glutamate racemase"/>
    <property type="match status" value="2"/>
</dbReference>
<dbReference type="InterPro" id="IPR001920">
    <property type="entry name" value="Asp/Glu_race"/>
</dbReference>
<accession>A0A430K6Y0</accession>
<dbReference type="Proteomes" id="UP000267585">
    <property type="component" value="Unassembled WGS sequence"/>
</dbReference>
<dbReference type="Pfam" id="PF01177">
    <property type="entry name" value="Asp_Glu_race"/>
    <property type="match status" value="1"/>
</dbReference>
<dbReference type="PROSITE" id="PS00924">
    <property type="entry name" value="ASP_GLU_RACEMASE_2"/>
    <property type="match status" value="1"/>
</dbReference>
<dbReference type="RefSeq" id="WP_126161491.1">
    <property type="nucleotide sequence ID" value="NZ_RQPJ01000002.1"/>
</dbReference>
<evidence type="ECO:0000313" key="3">
    <source>
        <dbReference type="EMBL" id="RTE54760.1"/>
    </source>
</evidence>
<evidence type="ECO:0000313" key="4">
    <source>
        <dbReference type="Proteomes" id="UP000267585"/>
    </source>
</evidence>
<evidence type="ECO:0000256" key="2">
    <source>
        <dbReference type="ARBA" id="ARBA00023235"/>
    </source>
</evidence>
<dbReference type="EMBL" id="RQPJ01000002">
    <property type="protein sequence ID" value="RTE54760.1"/>
    <property type="molecule type" value="Genomic_DNA"/>
</dbReference>
<dbReference type="InterPro" id="IPR015942">
    <property type="entry name" value="Asp/Glu/hydantoin_racemase"/>
</dbReference>
<comment type="similarity">
    <text evidence="1">Belongs to the aspartate/glutamate racemases family.</text>
</comment>
<name>A0A430K6Y0_9FLAO</name>
<keyword evidence="2 3" id="KW-0413">Isomerase</keyword>
<dbReference type="OrthoDB" id="9803739at2"/>
<dbReference type="NCBIfam" id="TIGR00035">
    <property type="entry name" value="asp_race"/>
    <property type="match status" value="1"/>
</dbReference>
<dbReference type="PANTHER" id="PTHR21198">
    <property type="entry name" value="GLUTAMATE RACEMASE"/>
    <property type="match status" value="1"/>
</dbReference>
<dbReference type="AlphaFoldDB" id="A0A430K6Y0"/>